<protein>
    <recommendedName>
        <fullName evidence="2">Prevent-host-death protein</fullName>
    </recommendedName>
</protein>
<sequence length="86" mass="9839">MATFDYTTRELRTKQALILDKADAGEDIVIHRGIRKSYMIVPIHEDDYTISDEFREKIAKAREDYKAGKGVTCKTVEQSMALLESL</sequence>
<evidence type="ECO:0008006" key="2">
    <source>
        <dbReference type="Google" id="ProtNLM"/>
    </source>
</evidence>
<proteinExistence type="predicted"/>
<reference evidence="1" key="2">
    <citation type="submission" date="2015-07" db="EMBL/GenBank/DDBJ databases">
        <title>Plasmids, circular viruses and viroids from rat gut.</title>
        <authorList>
            <person name="Jorgensen T.J."/>
            <person name="Hansen M.A."/>
            <person name="Xu Z."/>
            <person name="Tabak M.A."/>
            <person name="Sorensen S.J."/>
            <person name="Hansen L.H."/>
        </authorList>
    </citation>
    <scope>NUCLEOTIDE SEQUENCE</scope>
    <source>
        <plasmid evidence="1">pRGRH0059</plasmid>
    </source>
</reference>
<organism evidence="1">
    <name type="scientific">uncultured prokaryote</name>
    <dbReference type="NCBI Taxonomy" id="198431"/>
    <lineage>
        <taxon>unclassified sequences</taxon>
        <taxon>environmental samples</taxon>
    </lineage>
</organism>
<dbReference type="EMBL" id="LN852750">
    <property type="protein sequence ID" value="CRY93752.1"/>
    <property type="molecule type" value="Genomic_DNA"/>
</dbReference>
<accession>A0A0H5QC84</accession>
<evidence type="ECO:0000313" key="1">
    <source>
        <dbReference type="EMBL" id="CRY93752.1"/>
    </source>
</evidence>
<dbReference type="AlphaFoldDB" id="A0A0H5QC84"/>
<name>A0A0H5QC84_9ZZZZ</name>
<reference evidence="1" key="1">
    <citation type="submission" date="2015-06" db="EMBL/GenBank/DDBJ databases">
        <authorList>
            <person name="Joergensen T."/>
        </authorList>
    </citation>
    <scope>NUCLEOTIDE SEQUENCE</scope>
    <source>
        <plasmid evidence="1">pRGRH0059</plasmid>
    </source>
</reference>
<geneLocation type="plasmid" evidence="1">
    <name>pRGRH0059</name>
</geneLocation>
<keyword evidence="1" id="KW-0614">Plasmid</keyword>